<dbReference type="PANTHER" id="PTHR12558">
    <property type="entry name" value="CELL DIVISION CYCLE 16,23,27"/>
    <property type="match status" value="1"/>
</dbReference>
<protein>
    <submittedName>
        <fullName evidence="3">Flp pilus assembly protein TadD</fullName>
    </submittedName>
</protein>
<comment type="caution">
    <text evidence="3">The sequence shown here is derived from an EMBL/GenBank/DDBJ whole genome shotgun (WGS) entry which is preliminary data.</text>
</comment>
<dbReference type="PANTHER" id="PTHR12558:SF13">
    <property type="entry name" value="CELL DIVISION CYCLE PROTEIN 27 HOMOLOG"/>
    <property type="match status" value="1"/>
</dbReference>
<dbReference type="Proteomes" id="UP000763557">
    <property type="component" value="Unassembled WGS sequence"/>
</dbReference>
<sequence length="387" mass="41698">MRFLLVVIAAAALIAAVVTLTETDESTVAVEPISRANRLRQNVDSLQARLNRVPGDASGWARLGVSYVELARTTTDPTYYAKAQGALDRSLKLKPAANGEAMIGMGALANARHDFAAAKDWGTRAQAVMPDTAEVYGVLADASTQLGEDKAAMDAVQRMLDLRPNVAAFTRASYHFELHGRQAEAIEAMRRGLDSATSSDEIAFCQFHLGELAWNSGQVDEASSHYEQGLVTNPKDTALLHGRAKVAAAQGRADEALTVYRDLTVRAPQYLPDYARLLSSSGRNAEADQQYEILAKQRKLLAAQGASDDLVASAVAADRGDKAEALRLAEAEWAKRQSVFVADAMAWALHLNGRHAEALSYADKAVASGWRDATVLAHRTAILEALR</sequence>
<evidence type="ECO:0000313" key="4">
    <source>
        <dbReference type="Proteomes" id="UP000763557"/>
    </source>
</evidence>
<dbReference type="InterPro" id="IPR011990">
    <property type="entry name" value="TPR-like_helical_dom_sf"/>
</dbReference>
<feature type="repeat" description="TPR" evidence="1">
    <location>
        <begin position="203"/>
        <end position="236"/>
    </location>
</feature>
<dbReference type="RefSeq" id="WP_173123163.1">
    <property type="nucleotide sequence ID" value="NZ_CBCSGW010000022.1"/>
</dbReference>
<dbReference type="InterPro" id="IPR019734">
    <property type="entry name" value="TPR_rpt"/>
</dbReference>
<feature type="repeat" description="TPR" evidence="1">
    <location>
        <begin position="133"/>
        <end position="166"/>
    </location>
</feature>
<dbReference type="SMART" id="SM00028">
    <property type="entry name" value="TPR"/>
    <property type="match status" value="4"/>
</dbReference>
<keyword evidence="4" id="KW-1185">Reference proteome</keyword>
<reference evidence="3 4" key="1">
    <citation type="submission" date="2020-01" db="EMBL/GenBank/DDBJ databases">
        <title>Kibdelosporangium persica a novel Actinomycetes from a hot desert in Iran.</title>
        <authorList>
            <person name="Safaei N."/>
            <person name="Zaburannyi N."/>
            <person name="Mueller R."/>
            <person name="Wink J."/>
        </authorList>
    </citation>
    <scope>NUCLEOTIDE SEQUENCE [LARGE SCALE GENOMIC DNA]</scope>
    <source>
        <strain evidence="3 4">4NS15</strain>
    </source>
</reference>
<dbReference type="SUPFAM" id="SSF48452">
    <property type="entry name" value="TPR-like"/>
    <property type="match status" value="1"/>
</dbReference>
<organism evidence="3 4">
    <name type="scientific">Kibdelosporangium persicum</name>
    <dbReference type="NCBI Taxonomy" id="2698649"/>
    <lineage>
        <taxon>Bacteria</taxon>
        <taxon>Bacillati</taxon>
        <taxon>Actinomycetota</taxon>
        <taxon>Actinomycetes</taxon>
        <taxon>Pseudonocardiales</taxon>
        <taxon>Pseudonocardiaceae</taxon>
        <taxon>Kibdelosporangium</taxon>
    </lineage>
</organism>
<gene>
    <name evidence="3" type="ORF">GC106_950</name>
</gene>
<evidence type="ECO:0000256" key="1">
    <source>
        <dbReference type="PROSITE-ProRule" id="PRU00339"/>
    </source>
</evidence>
<feature type="chain" id="PRO_5046364758" evidence="2">
    <location>
        <begin position="21"/>
        <end position="387"/>
    </location>
</feature>
<proteinExistence type="predicted"/>
<feature type="signal peptide" evidence="2">
    <location>
        <begin position="1"/>
        <end position="20"/>
    </location>
</feature>
<name>A0ABX2EVH9_9PSEU</name>
<keyword evidence="1" id="KW-0802">TPR repeat</keyword>
<dbReference type="EMBL" id="JAAATY010000001">
    <property type="protein sequence ID" value="NRN62894.1"/>
    <property type="molecule type" value="Genomic_DNA"/>
</dbReference>
<evidence type="ECO:0000313" key="3">
    <source>
        <dbReference type="EMBL" id="NRN62894.1"/>
    </source>
</evidence>
<dbReference type="PROSITE" id="PS50005">
    <property type="entry name" value="TPR"/>
    <property type="match status" value="2"/>
</dbReference>
<dbReference type="Gene3D" id="1.25.40.10">
    <property type="entry name" value="Tetratricopeptide repeat domain"/>
    <property type="match status" value="1"/>
</dbReference>
<accession>A0ABX2EVH9</accession>
<evidence type="ECO:0000256" key="2">
    <source>
        <dbReference type="SAM" id="SignalP"/>
    </source>
</evidence>
<keyword evidence="2" id="KW-0732">Signal</keyword>
<dbReference type="Pfam" id="PF13432">
    <property type="entry name" value="TPR_16"/>
    <property type="match status" value="1"/>
</dbReference>